<evidence type="ECO:0000259" key="9">
    <source>
        <dbReference type="PROSITE" id="PS50112"/>
    </source>
</evidence>
<name>A0A845B355_9PROT</name>
<dbReference type="SUPFAM" id="SSF52172">
    <property type="entry name" value="CheY-like"/>
    <property type="match status" value="1"/>
</dbReference>
<evidence type="ECO:0000259" key="8">
    <source>
        <dbReference type="PROSITE" id="PS50110"/>
    </source>
</evidence>
<comment type="catalytic activity">
    <reaction evidence="1">
        <text>ATP + protein L-histidine = ADP + protein N-phospho-L-histidine.</text>
        <dbReference type="EC" id="2.7.13.3"/>
    </reaction>
</comment>
<dbReference type="SMART" id="SM00065">
    <property type="entry name" value="GAF"/>
    <property type="match status" value="1"/>
</dbReference>
<dbReference type="Gene3D" id="3.30.565.10">
    <property type="entry name" value="Histidine kinase-like ATPase, C-terminal domain"/>
    <property type="match status" value="1"/>
</dbReference>
<dbReference type="Pfam" id="PF02518">
    <property type="entry name" value="HATPase_c"/>
    <property type="match status" value="1"/>
</dbReference>
<feature type="modified residue" description="4-aspartylphosphate" evidence="6">
    <location>
        <position position="902"/>
    </location>
</feature>
<dbReference type="InterPro" id="IPR011006">
    <property type="entry name" value="CheY-like_superfamily"/>
</dbReference>
<evidence type="ECO:0000256" key="6">
    <source>
        <dbReference type="PROSITE-ProRule" id="PRU00169"/>
    </source>
</evidence>
<dbReference type="InterPro" id="IPR036890">
    <property type="entry name" value="HATPase_C_sf"/>
</dbReference>
<dbReference type="EC" id="2.7.13.3" evidence="2"/>
<protein>
    <recommendedName>
        <fullName evidence="2">histidine kinase</fullName>
        <ecNumber evidence="2">2.7.13.3</ecNumber>
    </recommendedName>
</protein>
<dbReference type="OrthoDB" id="9796100at2"/>
<dbReference type="InterPro" id="IPR001610">
    <property type="entry name" value="PAC"/>
</dbReference>
<dbReference type="FunFam" id="3.30.450.20:FF:000099">
    <property type="entry name" value="Sensory box sensor histidine kinase"/>
    <property type="match status" value="1"/>
</dbReference>
<dbReference type="InterPro" id="IPR001789">
    <property type="entry name" value="Sig_transdc_resp-reg_receiver"/>
</dbReference>
<keyword evidence="5" id="KW-0418">Kinase</keyword>
<dbReference type="InterPro" id="IPR003018">
    <property type="entry name" value="GAF"/>
</dbReference>
<dbReference type="InterPro" id="IPR036097">
    <property type="entry name" value="HisK_dim/P_sf"/>
</dbReference>
<dbReference type="PANTHER" id="PTHR43065:SF42">
    <property type="entry name" value="TWO-COMPONENT SENSOR PPRA"/>
    <property type="match status" value="1"/>
</dbReference>
<proteinExistence type="predicted"/>
<dbReference type="Gene3D" id="3.40.50.2300">
    <property type="match status" value="1"/>
</dbReference>
<dbReference type="Pfam" id="PF00512">
    <property type="entry name" value="HisKA"/>
    <property type="match status" value="1"/>
</dbReference>
<dbReference type="SUPFAM" id="SSF55785">
    <property type="entry name" value="PYP-like sensor domain (PAS domain)"/>
    <property type="match status" value="2"/>
</dbReference>
<organism evidence="10 11">
    <name type="scientific">Teichococcus coralli</name>
    <dbReference type="NCBI Taxonomy" id="2545983"/>
    <lineage>
        <taxon>Bacteria</taxon>
        <taxon>Pseudomonadati</taxon>
        <taxon>Pseudomonadota</taxon>
        <taxon>Alphaproteobacteria</taxon>
        <taxon>Acetobacterales</taxon>
        <taxon>Roseomonadaceae</taxon>
        <taxon>Roseomonas</taxon>
    </lineage>
</organism>
<dbReference type="InterPro" id="IPR005467">
    <property type="entry name" value="His_kinase_dom"/>
</dbReference>
<dbReference type="SUPFAM" id="SSF47384">
    <property type="entry name" value="Homodimeric domain of signal transducing histidine kinase"/>
    <property type="match status" value="1"/>
</dbReference>
<sequence length="973" mass="106732">MRAAAELLEAPAAILHLSSSEILPLLVEHAVPRSHLAEALAFCAQVAQAAEILPDAWQSSGALHFCAGVPVEWEGRPLGALCVFDTQPRRSTLSAKQHGQLRELAGQASAQLAPLLEAAAATPRRRRRGRFRGNGEEGLHVSHVHVSRVKVLREGGKPEPATEYQRLLAAQQAATHGPGDEMTIWRAVISAAMGVIGSAESGCIETEEGEELVYRVTAGSCTVGTRLPRHRTLSGRCLDEGRMLLCNDVLADPQNDAALYRKLGTRSVITVPVPHRGAFVAVLKLASSRPDAFSERDAALAQLLVGIISAGLSSLAEERSLQALRSSEMRLRLMADTVPQIVWQTDAEGRLDFLNRRWAEFTGLPVEEGLSGNRVLDLLHPDDVAVTLAAWRGAKASGHSFRVNHRLRTAEGEYRWLLTVGEPHRDPRTGRILRWFGGSTDVDAEYRAQETIRQLNDTLEQRVAERTRERDRIWRLSRDMLGIADAEGTLLSVNPAWTRTLGWHEEELVGRPPEWMVHPEDRPATCAELARVARGEPRPHFENRIRTADGGYRWLSWSTATEGGLVYTVVRDVTAEKEQAIALAQAEEQLRHSQKMEAVGQLTGGLAHDFNNLLAGIIAGLEMLQTRVAQQRFKELDRYIRLARGAADRAAALTHRLLAFSRRQTLDPQPTDMNRLVKEIEELIRRTVGPAIAVELALAQDLWLTRCDRNQLENALLNLCINARDAMPDGGRLIIGTENADFRHGRPPAPEMKAGQYVALRVTDSGTGMAPEVLARAFDPFYTTKPLGQGTGLGLSMVYGFARQSCGQVRIASEPGRGTTVEIDLPRHLGGTDEEAAGRRPAPLGHARRNETVLVVDDEPAIRILMAEALREVGYAVLEAADAAAAQLILEGDARVDLLLTDVGLPGGMNGRQLADAARVRRPELKVVFITGYAEKAAIGEATLGPDMDVMTKPFSMEELAAKMRSVLRRNRR</sequence>
<keyword evidence="11" id="KW-1185">Reference proteome</keyword>
<dbReference type="Gene3D" id="3.30.450.20">
    <property type="entry name" value="PAS domain"/>
    <property type="match status" value="2"/>
</dbReference>
<dbReference type="Pfam" id="PF13185">
    <property type="entry name" value="GAF_2"/>
    <property type="match status" value="1"/>
</dbReference>
<dbReference type="SUPFAM" id="SSF55781">
    <property type="entry name" value="GAF domain-like"/>
    <property type="match status" value="2"/>
</dbReference>
<dbReference type="Gene3D" id="1.10.287.130">
    <property type="match status" value="1"/>
</dbReference>
<dbReference type="SMART" id="SM00086">
    <property type="entry name" value="PAC"/>
    <property type="match status" value="2"/>
</dbReference>
<dbReference type="PRINTS" id="PR00344">
    <property type="entry name" value="BCTRLSENSOR"/>
</dbReference>
<dbReference type="InterPro" id="IPR013655">
    <property type="entry name" value="PAS_fold_3"/>
</dbReference>
<dbReference type="SMART" id="SM00448">
    <property type="entry name" value="REC"/>
    <property type="match status" value="1"/>
</dbReference>
<feature type="domain" description="PAS" evidence="9">
    <location>
        <begin position="483"/>
        <end position="536"/>
    </location>
</feature>
<dbReference type="CDD" id="cd00130">
    <property type="entry name" value="PAS"/>
    <property type="match status" value="2"/>
</dbReference>
<accession>A0A845B355</accession>
<evidence type="ECO:0000256" key="5">
    <source>
        <dbReference type="ARBA" id="ARBA00022777"/>
    </source>
</evidence>
<evidence type="ECO:0000313" key="10">
    <source>
        <dbReference type="EMBL" id="MXP62083.1"/>
    </source>
</evidence>
<keyword evidence="3 6" id="KW-0597">Phosphoprotein</keyword>
<dbReference type="GO" id="GO:0000155">
    <property type="term" value="F:phosphorelay sensor kinase activity"/>
    <property type="evidence" value="ECO:0007669"/>
    <property type="project" value="InterPro"/>
</dbReference>
<dbReference type="PROSITE" id="PS50109">
    <property type="entry name" value="HIS_KIN"/>
    <property type="match status" value="1"/>
</dbReference>
<dbReference type="SUPFAM" id="SSF55874">
    <property type="entry name" value="ATPase domain of HSP90 chaperone/DNA topoisomerase II/histidine kinase"/>
    <property type="match status" value="1"/>
</dbReference>
<feature type="domain" description="PAS" evidence="9">
    <location>
        <begin position="327"/>
        <end position="383"/>
    </location>
</feature>
<gene>
    <name evidence="10" type="ORF">E0493_01785</name>
</gene>
<reference evidence="10 11" key="1">
    <citation type="submission" date="2019-03" db="EMBL/GenBank/DDBJ databases">
        <title>Roseomonas sp. a novel Roseomonas species isolated from Sea whip Gorgonian.</title>
        <authorList>
            <person name="Li F."/>
            <person name="Pan X."/>
            <person name="Huang S."/>
            <person name="Li Z."/>
            <person name="Meng B."/>
        </authorList>
    </citation>
    <scope>NUCLEOTIDE SEQUENCE [LARGE SCALE GENOMIC DNA]</scope>
    <source>
        <strain evidence="10 11">M0104</strain>
    </source>
</reference>
<dbReference type="InterPro" id="IPR003661">
    <property type="entry name" value="HisK_dim/P_dom"/>
</dbReference>
<dbReference type="Gene3D" id="3.30.450.40">
    <property type="match status" value="1"/>
</dbReference>
<dbReference type="InterPro" id="IPR029016">
    <property type="entry name" value="GAF-like_dom_sf"/>
</dbReference>
<dbReference type="InterPro" id="IPR035965">
    <property type="entry name" value="PAS-like_dom_sf"/>
</dbReference>
<dbReference type="Pfam" id="PF00072">
    <property type="entry name" value="Response_reg"/>
    <property type="match status" value="1"/>
</dbReference>
<evidence type="ECO:0000313" key="11">
    <source>
        <dbReference type="Proteomes" id="UP000460715"/>
    </source>
</evidence>
<dbReference type="Pfam" id="PF08447">
    <property type="entry name" value="PAS_3"/>
    <property type="match status" value="2"/>
</dbReference>
<evidence type="ECO:0000256" key="2">
    <source>
        <dbReference type="ARBA" id="ARBA00012438"/>
    </source>
</evidence>
<dbReference type="PROSITE" id="PS50110">
    <property type="entry name" value="RESPONSE_REGULATORY"/>
    <property type="match status" value="1"/>
</dbReference>
<dbReference type="InterPro" id="IPR004358">
    <property type="entry name" value="Sig_transdc_His_kin-like_C"/>
</dbReference>
<dbReference type="CDD" id="cd00082">
    <property type="entry name" value="HisKA"/>
    <property type="match status" value="1"/>
</dbReference>
<dbReference type="EMBL" id="SNVJ01000001">
    <property type="protein sequence ID" value="MXP62083.1"/>
    <property type="molecule type" value="Genomic_DNA"/>
</dbReference>
<feature type="domain" description="Response regulatory" evidence="8">
    <location>
        <begin position="852"/>
        <end position="968"/>
    </location>
</feature>
<comment type="caution">
    <text evidence="10">The sequence shown here is derived from an EMBL/GenBank/DDBJ whole genome shotgun (WGS) entry which is preliminary data.</text>
</comment>
<evidence type="ECO:0000259" key="7">
    <source>
        <dbReference type="PROSITE" id="PS50109"/>
    </source>
</evidence>
<evidence type="ECO:0000256" key="1">
    <source>
        <dbReference type="ARBA" id="ARBA00000085"/>
    </source>
</evidence>
<dbReference type="SMART" id="SM00388">
    <property type="entry name" value="HisKA"/>
    <property type="match status" value="1"/>
</dbReference>
<dbReference type="InterPro" id="IPR000014">
    <property type="entry name" value="PAS"/>
</dbReference>
<dbReference type="PANTHER" id="PTHR43065">
    <property type="entry name" value="SENSOR HISTIDINE KINASE"/>
    <property type="match status" value="1"/>
</dbReference>
<dbReference type="NCBIfam" id="TIGR00229">
    <property type="entry name" value="sensory_box"/>
    <property type="match status" value="2"/>
</dbReference>
<dbReference type="CDD" id="cd18161">
    <property type="entry name" value="REC_hyHK_blue-like"/>
    <property type="match status" value="1"/>
</dbReference>
<dbReference type="Proteomes" id="UP000460715">
    <property type="component" value="Unassembled WGS sequence"/>
</dbReference>
<evidence type="ECO:0000256" key="4">
    <source>
        <dbReference type="ARBA" id="ARBA00022679"/>
    </source>
</evidence>
<dbReference type="RefSeq" id="WP_160935185.1">
    <property type="nucleotide sequence ID" value="NZ_SNVJ01000001.1"/>
</dbReference>
<evidence type="ECO:0000256" key="3">
    <source>
        <dbReference type="ARBA" id="ARBA00022553"/>
    </source>
</evidence>
<dbReference type="AlphaFoldDB" id="A0A845B355"/>
<dbReference type="InterPro" id="IPR003594">
    <property type="entry name" value="HATPase_dom"/>
</dbReference>
<keyword evidence="4" id="KW-0808">Transferase</keyword>
<dbReference type="PROSITE" id="PS50112">
    <property type="entry name" value="PAS"/>
    <property type="match status" value="2"/>
</dbReference>
<dbReference type="SMART" id="SM00091">
    <property type="entry name" value="PAS"/>
    <property type="match status" value="2"/>
</dbReference>
<dbReference type="SMART" id="SM00387">
    <property type="entry name" value="HATPase_c"/>
    <property type="match status" value="1"/>
</dbReference>
<feature type="domain" description="Histidine kinase" evidence="7">
    <location>
        <begin position="605"/>
        <end position="829"/>
    </location>
</feature>